<accession>A0A3P7P829</accession>
<dbReference type="InterPro" id="IPR002014">
    <property type="entry name" value="VHS_dom"/>
</dbReference>
<keyword evidence="3" id="KW-1185">Reference proteome</keyword>
<proteinExistence type="predicted"/>
<evidence type="ECO:0000313" key="3">
    <source>
        <dbReference type="Proteomes" id="UP000281553"/>
    </source>
</evidence>
<dbReference type="InterPro" id="IPR008942">
    <property type="entry name" value="ENTH_VHS"/>
</dbReference>
<dbReference type="OrthoDB" id="10068368at2759"/>
<protein>
    <recommendedName>
        <fullName evidence="1">VHS domain-containing protein</fullName>
    </recommendedName>
</protein>
<dbReference type="AlphaFoldDB" id="A0A3P7P829"/>
<name>A0A3P7P829_DIBLA</name>
<feature type="domain" description="VHS" evidence="1">
    <location>
        <begin position="19"/>
        <end position="70"/>
    </location>
</feature>
<gene>
    <name evidence="2" type="ORF">DILT_LOCUS12320</name>
</gene>
<organism evidence="2 3">
    <name type="scientific">Dibothriocephalus latus</name>
    <name type="common">Fish tapeworm</name>
    <name type="synonym">Diphyllobothrium latum</name>
    <dbReference type="NCBI Taxonomy" id="60516"/>
    <lineage>
        <taxon>Eukaryota</taxon>
        <taxon>Metazoa</taxon>
        <taxon>Spiralia</taxon>
        <taxon>Lophotrochozoa</taxon>
        <taxon>Platyhelminthes</taxon>
        <taxon>Cestoda</taxon>
        <taxon>Eucestoda</taxon>
        <taxon>Diphyllobothriidea</taxon>
        <taxon>Diphyllobothriidae</taxon>
        <taxon>Dibothriocephalus</taxon>
    </lineage>
</organism>
<dbReference type="Proteomes" id="UP000281553">
    <property type="component" value="Unassembled WGS sequence"/>
</dbReference>
<sequence>MEALIGISSPFTLLIIDKCTDSKTLGDNWDLILRVSDTYAKAQPRQCLKYIMKKVYNINPHVSLRAITVI</sequence>
<dbReference type="PROSITE" id="PS50179">
    <property type="entry name" value="VHS"/>
    <property type="match status" value="1"/>
</dbReference>
<dbReference type="Gene3D" id="1.25.40.90">
    <property type="match status" value="1"/>
</dbReference>
<dbReference type="EMBL" id="UYRU01065992">
    <property type="protein sequence ID" value="VDN16489.1"/>
    <property type="molecule type" value="Genomic_DNA"/>
</dbReference>
<evidence type="ECO:0000259" key="1">
    <source>
        <dbReference type="PROSITE" id="PS50179"/>
    </source>
</evidence>
<evidence type="ECO:0000313" key="2">
    <source>
        <dbReference type="EMBL" id="VDN16489.1"/>
    </source>
</evidence>
<dbReference type="Pfam" id="PF00790">
    <property type="entry name" value="VHS"/>
    <property type="match status" value="1"/>
</dbReference>
<reference evidence="2 3" key="1">
    <citation type="submission" date="2018-11" db="EMBL/GenBank/DDBJ databases">
        <authorList>
            <consortium name="Pathogen Informatics"/>
        </authorList>
    </citation>
    <scope>NUCLEOTIDE SEQUENCE [LARGE SCALE GENOMIC DNA]</scope>
</reference>
<dbReference type="SUPFAM" id="SSF48464">
    <property type="entry name" value="ENTH/VHS domain"/>
    <property type="match status" value="1"/>
</dbReference>
<dbReference type="GO" id="GO:0035091">
    <property type="term" value="F:phosphatidylinositol binding"/>
    <property type="evidence" value="ECO:0007669"/>
    <property type="project" value="InterPro"/>
</dbReference>
<dbReference type="GO" id="GO:0043130">
    <property type="term" value="F:ubiquitin binding"/>
    <property type="evidence" value="ECO:0007669"/>
    <property type="project" value="InterPro"/>
</dbReference>